<keyword evidence="1" id="KW-0472">Membrane</keyword>
<evidence type="ECO:0000313" key="3">
    <source>
        <dbReference type="Proteomes" id="UP001595647"/>
    </source>
</evidence>
<proteinExistence type="predicted"/>
<dbReference type="RefSeq" id="WP_182305654.1">
    <property type="nucleotide sequence ID" value="NZ_CP059896.1"/>
</dbReference>
<keyword evidence="1" id="KW-1133">Transmembrane helix</keyword>
<sequence length="88" mass="8939">MTPSPLTIGLGVLPLYYFGTVDYGRTTGILSGVRMVLSAAAPVSIVFVSERASAGAAILFLLGAAGTAAETMALLSRLAPPTREEPGS</sequence>
<evidence type="ECO:0000313" key="2">
    <source>
        <dbReference type="EMBL" id="MFC3163354.1"/>
    </source>
</evidence>
<feature type="transmembrane region" description="Helical" evidence="1">
    <location>
        <begin position="31"/>
        <end position="48"/>
    </location>
</feature>
<dbReference type="Proteomes" id="UP001595647">
    <property type="component" value="Unassembled WGS sequence"/>
</dbReference>
<feature type="transmembrane region" description="Helical" evidence="1">
    <location>
        <begin position="54"/>
        <end position="75"/>
    </location>
</feature>
<gene>
    <name evidence="2" type="ORF">ACFOHV_08690</name>
</gene>
<accession>A0ABV7I295</accession>
<organism evidence="2 3">
    <name type="scientific">Ciceribacter thiooxidans</name>
    <dbReference type="NCBI Taxonomy" id="1969821"/>
    <lineage>
        <taxon>Bacteria</taxon>
        <taxon>Pseudomonadati</taxon>
        <taxon>Pseudomonadota</taxon>
        <taxon>Alphaproteobacteria</taxon>
        <taxon>Hyphomicrobiales</taxon>
        <taxon>Rhizobiaceae</taxon>
        <taxon>Ciceribacter</taxon>
    </lineage>
</organism>
<evidence type="ECO:0000256" key="1">
    <source>
        <dbReference type="SAM" id="Phobius"/>
    </source>
</evidence>
<dbReference type="EMBL" id="JBHRTG010000007">
    <property type="protein sequence ID" value="MFC3163354.1"/>
    <property type="molecule type" value="Genomic_DNA"/>
</dbReference>
<comment type="caution">
    <text evidence="2">The sequence shown here is derived from an EMBL/GenBank/DDBJ whole genome shotgun (WGS) entry which is preliminary data.</text>
</comment>
<reference evidence="3" key="1">
    <citation type="journal article" date="2019" name="Int. J. Syst. Evol. Microbiol.">
        <title>The Global Catalogue of Microorganisms (GCM) 10K type strain sequencing project: providing services to taxonomists for standard genome sequencing and annotation.</title>
        <authorList>
            <consortium name="The Broad Institute Genomics Platform"/>
            <consortium name="The Broad Institute Genome Sequencing Center for Infectious Disease"/>
            <person name="Wu L."/>
            <person name="Ma J."/>
        </authorList>
    </citation>
    <scope>NUCLEOTIDE SEQUENCE [LARGE SCALE GENOMIC DNA]</scope>
    <source>
        <strain evidence="3">KCTC 52231</strain>
    </source>
</reference>
<keyword evidence="1" id="KW-0812">Transmembrane</keyword>
<keyword evidence="3" id="KW-1185">Reference proteome</keyword>
<name>A0ABV7I295_9HYPH</name>
<protein>
    <submittedName>
        <fullName evidence="2">Uncharacterized protein</fullName>
    </submittedName>
</protein>